<dbReference type="SUPFAM" id="SSF52490">
    <property type="entry name" value="Tubulin nucleotide-binding domain-like"/>
    <property type="match status" value="1"/>
</dbReference>
<dbReference type="OrthoDB" id="6612915at2759"/>
<dbReference type="InterPro" id="IPR023123">
    <property type="entry name" value="Tubulin_C"/>
</dbReference>
<dbReference type="PROSITE" id="PS00227">
    <property type="entry name" value="TUBULIN"/>
    <property type="match status" value="1"/>
</dbReference>
<reference evidence="8 9" key="1">
    <citation type="submission" date="2020-02" db="EMBL/GenBank/DDBJ databases">
        <authorList>
            <person name="Ferguson B K."/>
        </authorList>
    </citation>
    <scope>NUCLEOTIDE SEQUENCE [LARGE SCALE GENOMIC DNA]</scope>
</reference>
<dbReference type="InterPro" id="IPR037103">
    <property type="entry name" value="Tubulin/FtsZ-like_C"/>
</dbReference>
<name>A0A6H5GPH8_9HEMI</name>
<dbReference type="InterPro" id="IPR018316">
    <property type="entry name" value="Tubulin/FtsZ_2-layer-sand-dom"/>
</dbReference>
<dbReference type="Gene3D" id="3.40.50.1440">
    <property type="entry name" value="Tubulin/FtsZ, GTPase domain"/>
    <property type="match status" value="1"/>
</dbReference>
<evidence type="ECO:0000256" key="4">
    <source>
        <dbReference type="ARBA" id="ARBA00023134"/>
    </source>
</evidence>
<dbReference type="InterPro" id="IPR000217">
    <property type="entry name" value="Tubulin"/>
</dbReference>
<keyword evidence="3 5" id="KW-0547">Nucleotide-binding</keyword>
<dbReference type="GO" id="GO:0005525">
    <property type="term" value="F:GTP binding"/>
    <property type="evidence" value="ECO:0007669"/>
    <property type="project" value="UniProtKB-UniRule"/>
</dbReference>
<dbReference type="Gene3D" id="3.30.1330.20">
    <property type="entry name" value="Tubulin/FtsZ, C-terminal domain"/>
    <property type="match status" value="1"/>
</dbReference>
<organism evidence="8 9">
    <name type="scientific">Nesidiocoris tenuis</name>
    <dbReference type="NCBI Taxonomy" id="355587"/>
    <lineage>
        <taxon>Eukaryota</taxon>
        <taxon>Metazoa</taxon>
        <taxon>Ecdysozoa</taxon>
        <taxon>Arthropoda</taxon>
        <taxon>Hexapoda</taxon>
        <taxon>Insecta</taxon>
        <taxon>Pterygota</taxon>
        <taxon>Neoptera</taxon>
        <taxon>Paraneoptera</taxon>
        <taxon>Hemiptera</taxon>
        <taxon>Heteroptera</taxon>
        <taxon>Panheteroptera</taxon>
        <taxon>Cimicomorpha</taxon>
        <taxon>Miridae</taxon>
        <taxon>Dicyphina</taxon>
        <taxon>Nesidiocoris</taxon>
    </lineage>
</organism>
<dbReference type="GO" id="GO:0005874">
    <property type="term" value="C:microtubule"/>
    <property type="evidence" value="ECO:0007669"/>
    <property type="project" value="UniProtKB-KW"/>
</dbReference>
<dbReference type="Pfam" id="PF03953">
    <property type="entry name" value="Tubulin_C"/>
    <property type="match status" value="1"/>
</dbReference>
<evidence type="ECO:0000259" key="7">
    <source>
        <dbReference type="SMART" id="SM00865"/>
    </source>
</evidence>
<keyword evidence="4 5" id="KW-0342">GTP-binding</keyword>
<accession>A0A6H5GPH8</accession>
<dbReference type="InterPro" id="IPR004057">
    <property type="entry name" value="Epsilon_tubulin"/>
</dbReference>
<dbReference type="AlphaFoldDB" id="A0A6H5GPH8"/>
<dbReference type="Proteomes" id="UP000479000">
    <property type="component" value="Unassembled WGS sequence"/>
</dbReference>
<dbReference type="GO" id="GO:0007017">
    <property type="term" value="P:microtubule-based process"/>
    <property type="evidence" value="ECO:0007669"/>
    <property type="project" value="InterPro"/>
</dbReference>
<evidence type="ECO:0000256" key="5">
    <source>
        <dbReference type="RuleBase" id="RU000352"/>
    </source>
</evidence>
<feature type="domain" description="Tubulin/FtsZ GTPase" evidence="6">
    <location>
        <begin position="87"/>
        <end position="284"/>
    </location>
</feature>
<dbReference type="InterPro" id="IPR017975">
    <property type="entry name" value="Tubulin_CS"/>
</dbReference>
<dbReference type="EMBL" id="CADCXU010016341">
    <property type="protein sequence ID" value="CAB0005382.1"/>
    <property type="molecule type" value="Genomic_DNA"/>
</dbReference>
<evidence type="ECO:0000259" key="6">
    <source>
        <dbReference type="SMART" id="SM00864"/>
    </source>
</evidence>
<sequence>MREVISLNIGQAGVQIGGVLWELYCREHGLDLEGNRLSEAPTNICHMQTAVNLGDTSNEPQSGLNAEKSVTSIGKNDEASTQLGGGFHSFFEEMSTGNYSPRSIIVDLEPTVVDEIRTGRYKGLFSPSNIINGNEDAANNYARGMHTAGKKIMDQVVEGTRKMAERSEKLQGFLSTHSFGGGTGSGFASSLTQYLADEYNKKCRLEVAVFPSPTMSTAVVEPYNAVLTTSATLDLTDCVFLADNEAMYKICVNELDIDSPKYSNLNHLLAQTISSITSSLRFQGTLLTSEETNPAIRGFEFNSIAPESHVSTNVSGTLNADFSDFQTNLVPYPRIHFPVMSYAPIVSKKKSIHQTQTVGDITSKCFDGTNRLAKCDNETGCYMACCILYRGDVTSKEVYQATSQIKQKKGVKFVQWSPSGFKHGINSSCPMAIDGSDMVFGLRAACLLSNTTAIKDAWSRLNSKYHVMLKKKAFTHWYISEGMEMSDFFEAQDNVLTLEDDYELLVKSDEVKEQ</sequence>
<keyword evidence="2 5" id="KW-0493">Microtubule</keyword>
<evidence type="ECO:0000313" key="9">
    <source>
        <dbReference type="Proteomes" id="UP000479000"/>
    </source>
</evidence>
<proteinExistence type="inferred from homology"/>
<dbReference type="Pfam" id="PF00091">
    <property type="entry name" value="Tubulin"/>
    <property type="match status" value="1"/>
</dbReference>
<evidence type="ECO:0000313" key="8">
    <source>
        <dbReference type="EMBL" id="CAB0005382.1"/>
    </source>
</evidence>
<dbReference type="InterPro" id="IPR036525">
    <property type="entry name" value="Tubulin/FtsZ_GTPase_sf"/>
</dbReference>
<evidence type="ECO:0000256" key="1">
    <source>
        <dbReference type="ARBA" id="ARBA00009636"/>
    </source>
</evidence>
<dbReference type="SMART" id="SM00864">
    <property type="entry name" value="Tubulin"/>
    <property type="match status" value="1"/>
</dbReference>
<keyword evidence="9" id="KW-1185">Reference proteome</keyword>
<dbReference type="SMART" id="SM00865">
    <property type="entry name" value="Tubulin_C"/>
    <property type="match status" value="1"/>
</dbReference>
<dbReference type="PRINTS" id="PR01161">
    <property type="entry name" value="TUBULIN"/>
</dbReference>
<evidence type="ECO:0000256" key="3">
    <source>
        <dbReference type="ARBA" id="ARBA00022741"/>
    </source>
</evidence>
<evidence type="ECO:0008006" key="10">
    <source>
        <dbReference type="Google" id="ProtNLM"/>
    </source>
</evidence>
<dbReference type="PANTHER" id="PTHR11588">
    <property type="entry name" value="TUBULIN"/>
    <property type="match status" value="1"/>
</dbReference>
<dbReference type="PRINTS" id="PR01519">
    <property type="entry name" value="EPSLNTUBULIN"/>
</dbReference>
<dbReference type="InterPro" id="IPR008280">
    <property type="entry name" value="Tub_FtsZ_C"/>
</dbReference>
<dbReference type="CDD" id="cd02186">
    <property type="entry name" value="alpha_tubulin"/>
    <property type="match status" value="1"/>
</dbReference>
<feature type="domain" description="Tubulin/FtsZ 2-layer sandwich" evidence="7">
    <location>
        <begin position="318"/>
        <end position="463"/>
    </location>
</feature>
<dbReference type="Gene3D" id="1.10.287.600">
    <property type="entry name" value="Helix hairpin bin"/>
    <property type="match status" value="1"/>
</dbReference>
<dbReference type="SUPFAM" id="SSF55307">
    <property type="entry name" value="Tubulin C-terminal domain-like"/>
    <property type="match status" value="1"/>
</dbReference>
<comment type="similarity">
    <text evidence="1 5">Belongs to the tubulin family.</text>
</comment>
<evidence type="ECO:0000256" key="2">
    <source>
        <dbReference type="ARBA" id="ARBA00022701"/>
    </source>
</evidence>
<protein>
    <recommendedName>
        <fullName evidence="10">Tubulin alpha chain</fullName>
    </recommendedName>
</protein>
<gene>
    <name evidence="8" type="ORF">NTEN_LOCUS10859</name>
</gene>
<dbReference type="InterPro" id="IPR003008">
    <property type="entry name" value="Tubulin_FtsZ_GTPase"/>
</dbReference>